<dbReference type="InterPro" id="IPR011711">
    <property type="entry name" value="GntR_C"/>
</dbReference>
<keyword evidence="7" id="KW-1185">Reference proteome</keyword>
<dbReference type="PRINTS" id="PR00035">
    <property type="entry name" value="HTHGNTR"/>
</dbReference>
<dbReference type="InterPro" id="IPR000524">
    <property type="entry name" value="Tscrpt_reg_HTH_GntR"/>
</dbReference>
<feature type="region of interest" description="Disordered" evidence="4">
    <location>
        <begin position="307"/>
        <end position="330"/>
    </location>
</feature>
<dbReference type="PROSITE" id="PS50949">
    <property type="entry name" value="HTH_GNTR"/>
    <property type="match status" value="1"/>
</dbReference>
<accession>A0A1Y0EJD7</accession>
<protein>
    <recommendedName>
        <fullName evidence="5">HTH gntR-type domain-containing protein</fullName>
    </recommendedName>
</protein>
<dbReference type="PANTHER" id="PTHR43537">
    <property type="entry name" value="TRANSCRIPTIONAL REGULATOR, GNTR FAMILY"/>
    <property type="match status" value="1"/>
</dbReference>
<keyword evidence="2" id="KW-0238">DNA-binding</keyword>
<sequence>MSHSPESRQRLCARVNPRIHFVDKRQTSRMPFPSTDDPALQDPLAKPGKATRLSQSLPKVNPQQGIAHRMANDIGVAIVSGELKDGARILEEELAAHYGVSRSPVREAIGLLERRGLVRTEPRRGTYVVGFTPDLIADLFNVRGVLTGLAARYVARQRDPQALADLRDVAQALAQANQQADITPMQFAKVANGLGVTLLRHCGSDVLRRMVSDHGHMSSWGVIWRDRPMDFQTPERRQQMTDDYATLCELMAAWNDVACEAWLRKMLDDNREHVLRELQQRQLGTAAPQYQLQTLTALSEFAAGATRSAAASQALGQPSPATPAPAKRRR</sequence>
<dbReference type="Gene3D" id="1.20.120.530">
    <property type="entry name" value="GntR ligand-binding domain-like"/>
    <property type="match status" value="1"/>
</dbReference>
<dbReference type="SMART" id="SM00895">
    <property type="entry name" value="FCD"/>
    <property type="match status" value="1"/>
</dbReference>
<dbReference type="OrthoDB" id="5243844at2"/>
<dbReference type="SUPFAM" id="SSF48008">
    <property type="entry name" value="GntR ligand-binding domain-like"/>
    <property type="match status" value="1"/>
</dbReference>
<dbReference type="SMART" id="SM00345">
    <property type="entry name" value="HTH_GNTR"/>
    <property type="match status" value="1"/>
</dbReference>
<dbReference type="GO" id="GO:0003677">
    <property type="term" value="F:DNA binding"/>
    <property type="evidence" value="ECO:0007669"/>
    <property type="project" value="UniProtKB-KW"/>
</dbReference>
<evidence type="ECO:0000256" key="4">
    <source>
        <dbReference type="SAM" id="MobiDB-lite"/>
    </source>
</evidence>
<organism evidence="6 7">
    <name type="scientific">Comamonas serinivorans</name>
    <dbReference type="NCBI Taxonomy" id="1082851"/>
    <lineage>
        <taxon>Bacteria</taxon>
        <taxon>Pseudomonadati</taxon>
        <taxon>Pseudomonadota</taxon>
        <taxon>Betaproteobacteria</taxon>
        <taxon>Burkholderiales</taxon>
        <taxon>Comamonadaceae</taxon>
        <taxon>Comamonas</taxon>
    </lineage>
</organism>
<dbReference type="CDD" id="cd07377">
    <property type="entry name" value="WHTH_GntR"/>
    <property type="match status" value="1"/>
</dbReference>
<keyword evidence="1" id="KW-0805">Transcription regulation</keyword>
<feature type="domain" description="HTH gntR-type" evidence="5">
    <location>
        <begin position="64"/>
        <end position="131"/>
    </location>
</feature>
<dbReference type="Pfam" id="PF07729">
    <property type="entry name" value="FCD"/>
    <property type="match status" value="1"/>
</dbReference>
<dbReference type="Pfam" id="PF00392">
    <property type="entry name" value="GntR"/>
    <property type="match status" value="1"/>
</dbReference>
<dbReference type="KEGG" id="cser:CCO03_01585"/>
<dbReference type="InterPro" id="IPR036390">
    <property type="entry name" value="WH_DNA-bd_sf"/>
</dbReference>
<evidence type="ECO:0000313" key="6">
    <source>
        <dbReference type="EMBL" id="ARU03548.1"/>
    </source>
</evidence>
<dbReference type="GO" id="GO:0003700">
    <property type="term" value="F:DNA-binding transcription factor activity"/>
    <property type="evidence" value="ECO:0007669"/>
    <property type="project" value="InterPro"/>
</dbReference>
<dbReference type="EMBL" id="CP021455">
    <property type="protein sequence ID" value="ARU03548.1"/>
    <property type="molecule type" value="Genomic_DNA"/>
</dbReference>
<evidence type="ECO:0000259" key="5">
    <source>
        <dbReference type="PROSITE" id="PS50949"/>
    </source>
</evidence>
<gene>
    <name evidence="6" type="ORF">CCO03_01585</name>
</gene>
<dbReference type="InterPro" id="IPR008920">
    <property type="entry name" value="TF_FadR/GntR_C"/>
</dbReference>
<evidence type="ECO:0000256" key="2">
    <source>
        <dbReference type="ARBA" id="ARBA00023125"/>
    </source>
</evidence>
<dbReference type="Proteomes" id="UP000196138">
    <property type="component" value="Chromosome"/>
</dbReference>
<proteinExistence type="predicted"/>
<feature type="region of interest" description="Disordered" evidence="4">
    <location>
        <begin position="24"/>
        <end position="50"/>
    </location>
</feature>
<evidence type="ECO:0000256" key="3">
    <source>
        <dbReference type="ARBA" id="ARBA00023163"/>
    </source>
</evidence>
<dbReference type="AlphaFoldDB" id="A0A1Y0EJD7"/>
<dbReference type="Gene3D" id="1.10.10.10">
    <property type="entry name" value="Winged helix-like DNA-binding domain superfamily/Winged helix DNA-binding domain"/>
    <property type="match status" value="1"/>
</dbReference>
<reference evidence="6 7" key="1">
    <citation type="submission" date="2017-05" db="EMBL/GenBank/DDBJ databases">
        <authorList>
            <person name="Song R."/>
            <person name="Chenine A.L."/>
            <person name="Ruprecht R.M."/>
        </authorList>
    </citation>
    <scope>NUCLEOTIDE SEQUENCE [LARGE SCALE GENOMIC DNA]</scope>
    <source>
        <strain evidence="6 7">DSM 26136</strain>
    </source>
</reference>
<keyword evidence="3" id="KW-0804">Transcription</keyword>
<dbReference type="InterPro" id="IPR036388">
    <property type="entry name" value="WH-like_DNA-bd_sf"/>
</dbReference>
<dbReference type="SUPFAM" id="SSF46785">
    <property type="entry name" value="Winged helix' DNA-binding domain"/>
    <property type="match status" value="1"/>
</dbReference>
<evidence type="ECO:0000256" key="1">
    <source>
        <dbReference type="ARBA" id="ARBA00023015"/>
    </source>
</evidence>
<evidence type="ECO:0000313" key="7">
    <source>
        <dbReference type="Proteomes" id="UP000196138"/>
    </source>
</evidence>
<dbReference type="PANTHER" id="PTHR43537:SF5">
    <property type="entry name" value="UXU OPERON TRANSCRIPTIONAL REGULATOR"/>
    <property type="match status" value="1"/>
</dbReference>
<name>A0A1Y0EJD7_9BURK</name>